<dbReference type="GO" id="GO:0080146">
    <property type="term" value="F:L-cysteine desulfhydrase activity"/>
    <property type="evidence" value="ECO:0007669"/>
    <property type="project" value="TreeGrafter"/>
</dbReference>
<evidence type="ECO:0000313" key="1">
    <source>
        <dbReference type="EMBL" id="EEG91379.1"/>
    </source>
</evidence>
<dbReference type="EMBL" id="ABVR01000031">
    <property type="protein sequence ID" value="EEG91379.1"/>
    <property type="molecule type" value="Genomic_DNA"/>
</dbReference>
<dbReference type="Proteomes" id="UP000003793">
    <property type="component" value="Unassembled WGS sequence"/>
</dbReference>
<dbReference type="HOGENOM" id="CLU_2664814_0_0_9"/>
<gene>
    <name evidence="1" type="ORF">COPCOM_00303</name>
</gene>
<organism evidence="1 2">
    <name type="scientific">Coprococcus comes ATCC 27758</name>
    <dbReference type="NCBI Taxonomy" id="470146"/>
    <lineage>
        <taxon>Bacteria</taxon>
        <taxon>Bacillati</taxon>
        <taxon>Bacillota</taxon>
        <taxon>Clostridia</taxon>
        <taxon>Lachnospirales</taxon>
        <taxon>Lachnospiraceae</taxon>
        <taxon>Coprococcus</taxon>
    </lineage>
</organism>
<reference evidence="1 2" key="1">
    <citation type="submission" date="2009-02" db="EMBL/GenBank/DDBJ databases">
        <authorList>
            <person name="Fulton L."/>
            <person name="Clifton S."/>
            <person name="Fulton B."/>
            <person name="Xu J."/>
            <person name="Minx P."/>
            <person name="Pepin K.H."/>
            <person name="Johnson M."/>
            <person name="Bhonagiri V."/>
            <person name="Nash W.E."/>
            <person name="Mardis E.R."/>
            <person name="Wilson R.K."/>
        </authorList>
    </citation>
    <scope>NUCLEOTIDE SEQUENCE [LARGE SCALE GENOMIC DNA]</scope>
    <source>
        <strain evidence="1 2">ATCC 27758</strain>
    </source>
</reference>
<dbReference type="InterPro" id="IPR021144">
    <property type="entry name" value="UPF0597"/>
</dbReference>
<name>C0B582_9FIRM</name>
<dbReference type="PANTHER" id="PTHR30501">
    <property type="entry name" value="UPF0597 PROTEIN YHAM"/>
    <property type="match status" value="1"/>
</dbReference>
<evidence type="ECO:0000313" key="2">
    <source>
        <dbReference type="Proteomes" id="UP000003793"/>
    </source>
</evidence>
<dbReference type="PANTHER" id="PTHR30501:SF2">
    <property type="entry name" value="UPF0597 PROTEIN YHAM"/>
    <property type="match status" value="1"/>
</dbReference>
<sequence length="75" mass="8311">MHELTQLIKDDMRPALGVTEPGAIAYAVSKAKSYISGELEQVTLLLNSGMYKMHIHVVFQTAIFMGTNTQQLLES</sequence>
<reference evidence="1 2" key="2">
    <citation type="submission" date="2009-03" db="EMBL/GenBank/DDBJ databases">
        <title>Draft genome sequence of Coprococcus comes (ATCC 27758).</title>
        <authorList>
            <person name="Sudarsanam P."/>
            <person name="Ley R."/>
            <person name="Guruge J."/>
            <person name="Turnbaugh P.J."/>
            <person name="Mahowald M."/>
            <person name="Liep D."/>
            <person name="Gordon J."/>
        </authorList>
    </citation>
    <scope>NUCLEOTIDE SEQUENCE [LARGE SCALE GENOMIC DNA]</scope>
    <source>
        <strain evidence="1 2">ATCC 27758</strain>
    </source>
</reference>
<protein>
    <submittedName>
        <fullName evidence="1">Uncharacterized protein</fullName>
    </submittedName>
</protein>
<dbReference type="AlphaFoldDB" id="C0B582"/>
<accession>C0B582</accession>
<dbReference type="GO" id="GO:0019450">
    <property type="term" value="P:L-cysteine catabolic process to pyruvate"/>
    <property type="evidence" value="ECO:0007669"/>
    <property type="project" value="TreeGrafter"/>
</dbReference>
<proteinExistence type="predicted"/>
<comment type="caution">
    <text evidence="1">The sequence shown here is derived from an EMBL/GenBank/DDBJ whole genome shotgun (WGS) entry which is preliminary data.</text>
</comment>